<dbReference type="SUPFAM" id="SSF56645">
    <property type="entry name" value="Acyl-CoA dehydrogenase NM domain-like"/>
    <property type="match status" value="1"/>
</dbReference>
<dbReference type="PANTHER" id="PTHR43884:SF12">
    <property type="entry name" value="ISOVALERYL-COA DEHYDROGENASE, MITOCHONDRIAL-RELATED"/>
    <property type="match status" value="1"/>
</dbReference>
<dbReference type="GO" id="GO:0050660">
    <property type="term" value="F:flavin adenine dinucleotide binding"/>
    <property type="evidence" value="ECO:0007669"/>
    <property type="project" value="InterPro"/>
</dbReference>
<evidence type="ECO:0000256" key="3">
    <source>
        <dbReference type="ARBA" id="ARBA00022630"/>
    </source>
</evidence>
<evidence type="ECO:0000259" key="7">
    <source>
        <dbReference type="Pfam" id="PF00441"/>
    </source>
</evidence>
<dbReference type="GO" id="GO:0003995">
    <property type="term" value="F:acyl-CoA dehydrogenase activity"/>
    <property type="evidence" value="ECO:0007669"/>
    <property type="project" value="InterPro"/>
</dbReference>
<reference evidence="10 11" key="1">
    <citation type="journal article" date="2017" name="Chemistry">
        <title>Isolation, Biosynthesis and Chemical Modifications of Rubterolones A-F: Rare Tropolone Alkaloids from Actinomadura sp. 5-2.</title>
        <authorList>
            <person name="Guo H."/>
            <person name="Benndorf R."/>
            <person name="Leichnitz D."/>
            <person name="Klassen J.L."/>
            <person name="Vollmers J."/>
            <person name="Gorls H."/>
            <person name="Steinacker M."/>
            <person name="Weigel C."/>
            <person name="Dahse H.M."/>
            <person name="Kaster A.K."/>
            <person name="de Beer Z.W."/>
            <person name="Poulsen M."/>
            <person name="Beemelmanns C."/>
        </authorList>
    </citation>
    <scope>NUCLEOTIDE SEQUENCE [LARGE SCALE GENOMIC DNA]</scope>
    <source>
        <strain evidence="10 11">5-2</strain>
    </source>
</reference>
<comment type="cofactor">
    <cofactor evidence="1 6">
        <name>FAD</name>
        <dbReference type="ChEBI" id="CHEBI:57692"/>
    </cofactor>
</comment>
<keyword evidence="11" id="KW-1185">Reference proteome</keyword>
<feature type="domain" description="Acyl-CoA dehydrogenase/oxidase C-terminal" evidence="7">
    <location>
        <begin position="231"/>
        <end position="378"/>
    </location>
</feature>
<dbReference type="Gene3D" id="1.10.540.10">
    <property type="entry name" value="Acyl-CoA dehydrogenase/oxidase, N-terminal domain"/>
    <property type="match status" value="1"/>
</dbReference>
<evidence type="ECO:0000313" key="11">
    <source>
        <dbReference type="Proteomes" id="UP000242367"/>
    </source>
</evidence>
<dbReference type="FunFam" id="2.40.110.10:FF:000002">
    <property type="entry name" value="Acyl-CoA dehydrogenase fadE12"/>
    <property type="match status" value="1"/>
</dbReference>
<evidence type="ECO:0000259" key="9">
    <source>
        <dbReference type="Pfam" id="PF02771"/>
    </source>
</evidence>
<sequence length="381" mass="42107">MRRTVFEAEHELFRASVREFVERTLLPLDETIRTERALRRSVWLEAGRQGFLGMQVPAEFGGQEADDFRYNAVLGEELARVAVAYNSIVSIHTDICAPYLLELATAEAKARWLPKFCTGELITAIGMTEPSGGSDLAALRTTAVRDGDSWVINGSKTFITNGGHADLVIVAAKTDPSRGAKGITLFGVEADTPGFTRGTKLDKVGQPEADTSELYFTDVRVPDTFRIGDVDRGFIHMMERLPQERLSCAIANVAHARGVLDETLTYAKDRKAFGQPIGSFQHNKFLIAELITKLDVAQAFVDQCLAAHVTGDLNSVDASKAKYWTSEVQNEVIDACVQLFGGYGYMREYRVARAWMDARVTRIWAGSNEIMKEIIARSTGL</sequence>
<evidence type="ECO:0000256" key="2">
    <source>
        <dbReference type="ARBA" id="ARBA00009347"/>
    </source>
</evidence>
<dbReference type="InterPro" id="IPR009100">
    <property type="entry name" value="AcylCoA_DH/oxidase_NM_dom_sf"/>
</dbReference>
<dbReference type="InterPro" id="IPR009075">
    <property type="entry name" value="AcylCo_DH/oxidase_C"/>
</dbReference>
<dbReference type="InterPro" id="IPR046373">
    <property type="entry name" value="Acyl-CoA_Oxase/DH_mid-dom_sf"/>
</dbReference>
<name>A0A2P4UDU6_9ACTN</name>
<evidence type="ECO:0000256" key="1">
    <source>
        <dbReference type="ARBA" id="ARBA00001974"/>
    </source>
</evidence>
<keyword evidence="3 6" id="KW-0285">Flavoprotein</keyword>
<dbReference type="InterPro" id="IPR036250">
    <property type="entry name" value="AcylCo_DH-like_C"/>
</dbReference>
<comment type="caution">
    <text evidence="10">The sequence shown here is derived from an EMBL/GenBank/DDBJ whole genome shotgun (WGS) entry which is preliminary data.</text>
</comment>
<dbReference type="EMBL" id="MTBP01000003">
    <property type="protein sequence ID" value="POM23196.1"/>
    <property type="molecule type" value="Genomic_DNA"/>
</dbReference>
<evidence type="ECO:0000256" key="6">
    <source>
        <dbReference type="RuleBase" id="RU362125"/>
    </source>
</evidence>
<dbReference type="RefSeq" id="WP_103564858.1">
    <property type="nucleotide sequence ID" value="NZ_MTBP01000003.1"/>
</dbReference>
<dbReference type="Gene3D" id="2.40.110.10">
    <property type="entry name" value="Butyryl-CoA Dehydrogenase, subunit A, domain 2"/>
    <property type="match status" value="1"/>
</dbReference>
<dbReference type="InterPro" id="IPR013786">
    <property type="entry name" value="AcylCoA_DH/ox_N"/>
</dbReference>
<dbReference type="FunFam" id="1.20.140.10:FF:000001">
    <property type="entry name" value="Acyl-CoA dehydrogenase"/>
    <property type="match status" value="1"/>
</dbReference>
<gene>
    <name evidence="10" type="primary">mmgC_2</name>
    <name evidence="10" type="ORF">BTM25_43480</name>
</gene>
<dbReference type="PROSITE" id="PS00073">
    <property type="entry name" value="ACYL_COA_DH_2"/>
    <property type="match status" value="1"/>
</dbReference>
<protein>
    <submittedName>
        <fullName evidence="10">Acyl-CoA dehydrogenase</fullName>
        <ecNumber evidence="10">1.3.99.-</ecNumber>
    </submittedName>
</protein>
<dbReference type="PANTHER" id="PTHR43884">
    <property type="entry name" value="ACYL-COA DEHYDROGENASE"/>
    <property type="match status" value="1"/>
</dbReference>
<accession>A0A2P4UDU6</accession>
<comment type="similarity">
    <text evidence="2 6">Belongs to the acyl-CoA dehydrogenase family.</text>
</comment>
<dbReference type="Pfam" id="PF02770">
    <property type="entry name" value="Acyl-CoA_dh_M"/>
    <property type="match status" value="1"/>
</dbReference>
<dbReference type="Pfam" id="PF00441">
    <property type="entry name" value="Acyl-CoA_dh_1"/>
    <property type="match status" value="1"/>
</dbReference>
<evidence type="ECO:0000259" key="8">
    <source>
        <dbReference type="Pfam" id="PF02770"/>
    </source>
</evidence>
<evidence type="ECO:0000256" key="5">
    <source>
        <dbReference type="ARBA" id="ARBA00023002"/>
    </source>
</evidence>
<dbReference type="PROSITE" id="PS00072">
    <property type="entry name" value="ACYL_COA_DH_1"/>
    <property type="match status" value="1"/>
</dbReference>
<dbReference type="AlphaFoldDB" id="A0A2P4UDU6"/>
<keyword evidence="4 6" id="KW-0274">FAD</keyword>
<organism evidence="10 11">
    <name type="scientific">Actinomadura rubteroloni</name>
    <dbReference type="NCBI Taxonomy" id="1926885"/>
    <lineage>
        <taxon>Bacteria</taxon>
        <taxon>Bacillati</taxon>
        <taxon>Actinomycetota</taxon>
        <taxon>Actinomycetes</taxon>
        <taxon>Streptosporangiales</taxon>
        <taxon>Thermomonosporaceae</taxon>
        <taxon>Actinomadura</taxon>
    </lineage>
</organism>
<dbReference type="Proteomes" id="UP000242367">
    <property type="component" value="Unassembled WGS sequence"/>
</dbReference>
<dbReference type="SUPFAM" id="SSF47203">
    <property type="entry name" value="Acyl-CoA dehydrogenase C-terminal domain-like"/>
    <property type="match status" value="1"/>
</dbReference>
<evidence type="ECO:0000256" key="4">
    <source>
        <dbReference type="ARBA" id="ARBA00022827"/>
    </source>
</evidence>
<proteinExistence type="inferred from homology"/>
<dbReference type="InterPro" id="IPR037069">
    <property type="entry name" value="AcylCoA_DH/ox_N_sf"/>
</dbReference>
<keyword evidence="5 6" id="KW-0560">Oxidoreductase</keyword>
<evidence type="ECO:0000313" key="10">
    <source>
        <dbReference type="EMBL" id="POM23196.1"/>
    </source>
</evidence>
<dbReference type="InterPro" id="IPR006091">
    <property type="entry name" value="Acyl-CoA_Oxase/DH_mid-dom"/>
</dbReference>
<dbReference type="InterPro" id="IPR006089">
    <property type="entry name" value="Acyl-CoA_DH_CS"/>
</dbReference>
<dbReference type="Pfam" id="PF02771">
    <property type="entry name" value="Acyl-CoA_dh_N"/>
    <property type="match status" value="1"/>
</dbReference>
<feature type="domain" description="Acyl-CoA dehydrogenase/oxidase N-terminal" evidence="9">
    <location>
        <begin position="8"/>
        <end position="120"/>
    </location>
</feature>
<dbReference type="EC" id="1.3.99.-" evidence="10"/>
<feature type="domain" description="Acyl-CoA oxidase/dehydrogenase middle" evidence="8">
    <location>
        <begin position="124"/>
        <end position="219"/>
    </location>
</feature>
<dbReference type="Gene3D" id="1.20.140.10">
    <property type="entry name" value="Butyryl-CoA Dehydrogenase, subunit A, domain 3"/>
    <property type="match status" value="1"/>
</dbReference>